<organism evidence="2 3">
    <name type="scientific">Candidatus Corynebacterium gallistercoris</name>
    <dbReference type="NCBI Taxonomy" id="2838530"/>
    <lineage>
        <taxon>Bacteria</taxon>
        <taxon>Bacillati</taxon>
        <taxon>Actinomycetota</taxon>
        <taxon>Actinomycetes</taxon>
        <taxon>Mycobacteriales</taxon>
        <taxon>Corynebacteriaceae</taxon>
        <taxon>Corynebacterium</taxon>
    </lineage>
</organism>
<comment type="caution">
    <text evidence="2">The sequence shown here is derived from an EMBL/GenBank/DDBJ whole genome shotgun (WGS) entry which is preliminary data.</text>
</comment>
<name>A0A9D1RXB5_9CORY</name>
<protein>
    <submittedName>
        <fullName evidence="2">ABC transporter permease</fullName>
    </submittedName>
</protein>
<keyword evidence="1" id="KW-1133">Transmembrane helix</keyword>
<proteinExistence type="predicted"/>
<feature type="transmembrane region" description="Helical" evidence="1">
    <location>
        <begin position="93"/>
        <end position="122"/>
    </location>
</feature>
<sequence length="243" mass="25540">MNALKSEFTKLASVRSTLIYAILLTGALYGPVVLKGLLDQPSDTPTGWSDLLLGAPIFQMIVIIMAASFTGGEIKNRMNAQAFLTQSHRMNWLVAKMIVLAFYTLGTLLLGVALAVGAASVLGVNMGFGLEQQYLTTSLVTFPLLVMAAVGITALLRSQVAGIALPILLMLVVEPLLQTAANSISVLRPLAAIMPNSILTNLSYGVDVHPHAASGSAAVLVLVGWLIATVAAGLWSNATRDVQ</sequence>
<keyword evidence="1" id="KW-0472">Membrane</keyword>
<dbReference type="EMBL" id="DXFZ01000037">
    <property type="protein sequence ID" value="HIW95462.1"/>
    <property type="molecule type" value="Genomic_DNA"/>
</dbReference>
<feature type="transmembrane region" description="Helical" evidence="1">
    <location>
        <begin position="163"/>
        <end position="181"/>
    </location>
</feature>
<keyword evidence="1" id="KW-0812">Transmembrane</keyword>
<reference evidence="2" key="1">
    <citation type="journal article" date="2021" name="PeerJ">
        <title>Extensive microbial diversity within the chicken gut microbiome revealed by metagenomics and culture.</title>
        <authorList>
            <person name="Gilroy R."/>
            <person name="Ravi A."/>
            <person name="Getino M."/>
            <person name="Pursley I."/>
            <person name="Horton D.L."/>
            <person name="Alikhan N.F."/>
            <person name="Baker D."/>
            <person name="Gharbi K."/>
            <person name="Hall N."/>
            <person name="Watson M."/>
            <person name="Adriaenssens E.M."/>
            <person name="Foster-Nyarko E."/>
            <person name="Jarju S."/>
            <person name="Secka A."/>
            <person name="Antonio M."/>
            <person name="Oren A."/>
            <person name="Chaudhuri R.R."/>
            <person name="La Ragione R."/>
            <person name="Hildebrand F."/>
            <person name="Pallen M.J."/>
        </authorList>
    </citation>
    <scope>NUCLEOTIDE SEQUENCE</scope>
    <source>
        <strain evidence="2">4376</strain>
    </source>
</reference>
<evidence type="ECO:0000313" key="2">
    <source>
        <dbReference type="EMBL" id="HIW95462.1"/>
    </source>
</evidence>
<reference evidence="2" key="2">
    <citation type="submission" date="2021-04" db="EMBL/GenBank/DDBJ databases">
        <authorList>
            <person name="Gilroy R."/>
        </authorList>
    </citation>
    <scope>NUCLEOTIDE SEQUENCE</scope>
    <source>
        <strain evidence="2">4376</strain>
    </source>
</reference>
<feature type="transmembrane region" description="Helical" evidence="1">
    <location>
        <begin position="134"/>
        <end position="156"/>
    </location>
</feature>
<feature type="transmembrane region" description="Helical" evidence="1">
    <location>
        <begin position="212"/>
        <end position="235"/>
    </location>
</feature>
<evidence type="ECO:0000313" key="3">
    <source>
        <dbReference type="Proteomes" id="UP000824189"/>
    </source>
</evidence>
<dbReference type="Proteomes" id="UP000824189">
    <property type="component" value="Unassembled WGS sequence"/>
</dbReference>
<dbReference type="AlphaFoldDB" id="A0A9D1RXB5"/>
<feature type="transmembrane region" description="Helical" evidence="1">
    <location>
        <begin position="12"/>
        <end position="31"/>
    </location>
</feature>
<feature type="transmembrane region" description="Helical" evidence="1">
    <location>
        <begin position="51"/>
        <end position="72"/>
    </location>
</feature>
<evidence type="ECO:0000256" key="1">
    <source>
        <dbReference type="SAM" id="Phobius"/>
    </source>
</evidence>
<accession>A0A9D1RXB5</accession>
<gene>
    <name evidence="2" type="ORF">H9867_03100</name>
</gene>